<dbReference type="Gene3D" id="3.90.1150.200">
    <property type="match status" value="1"/>
</dbReference>
<sequence>MTLTQLDNFYLQKEEPVRGCLLALREIILKQDAAITPAWKYGMPFFCYKGKMFCYLWVHKTILQPYIGIVEGQRINHPDLIIEKRARMKIMLFDAQQDLPIETIETILKQALDLYKTGIIKTK</sequence>
<dbReference type="Pfam" id="PF08818">
    <property type="entry name" value="DUF1801"/>
    <property type="match status" value="1"/>
</dbReference>
<proteinExistence type="predicted"/>
<evidence type="ECO:0000313" key="2">
    <source>
        <dbReference type="EMBL" id="GAA3978996.1"/>
    </source>
</evidence>
<evidence type="ECO:0000313" key="3">
    <source>
        <dbReference type="Proteomes" id="UP001500742"/>
    </source>
</evidence>
<accession>A0ABP7QA56</accession>
<protein>
    <recommendedName>
        <fullName evidence="1">YdhG-like domain-containing protein</fullName>
    </recommendedName>
</protein>
<dbReference type="Proteomes" id="UP001500742">
    <property type="component" value="Unassembled WGS sequence"/>
</dbReference>
<dbReference type="RefSeq" id="WP_259088003.1">
    <property type="nucleotide sequence ID" value="NZ_BAAAZC010000025.1"/>
</dbReference>
<keyword evidence="3" id="KW-1185">Reference proteome</keyword>
<comment type="caution">
    <text evidence="2">The sequence shown here is derived from an EMBL/GenBank/DDBJ whole genome shotgun (WGS) entry which is preliminary data.</text>
</comment>
<evidence type="ECO:0000259" key="1">
    <source>
        <dbReference type="Pfam" id="PF08818"/>
    </source>
</evidence>
<feature type="domain" description="YdhG-like" evidence="1">
    <location>
        <begin position="18"/>
        <end position="112"/>
    </location>
</feature>
<dbReference type="SUPFAM" id="SSF159888">
    <property type="entry name" value="YdhG-like"/>
    <property type="match status" value="1"/>
</dbReference>
<dbReference type="InterPro" id="IPR014922">
    <property type="entry name" value="YdhG-like"/>
</dbReference>
<reference evidence="3" key="1">
    <citation type="journal article" date="2019" name="Int. J. Syst. Evol. Microbiol.">
        <title>The Global Catalogue of Microorganisms (GCM) 10K type strain sequencing project: providing services to taxonomists for standard genome sequencing and annotation.</title>
        <authorList>
            <consortium name="The Broad Institute Genomics Platform"/>
            <consortium name="The Broad Institute Genome Sequencing Center for Infectious Disease"/>
            <person name="Wu L."/>
            <person name="Ma J."/>
        </authorList>
    </citation>
    <scope>NUCLEOTIDE SEQUENCE [LARGE SCALE GENOMIC DNA]</scope>
    <source>
        <strain evidence="3">JCM 16601</strain>
    </source>
</reference>
<name>A0ABP7QA56_9SPHI</name>
<gene>
    <name evidence="2" type="ORF">GCM10022210_32500</name>
</gene>
<organism evidence="2 3">
    <name type="scientific">Mucilaginibacter dorajii</name>
    <dbReference type="NCBI Taxonomy" id="692994"/>
    <lineage>
        <taxon>Bacteria</taxon>
        <taxon>Pseudomonadati</taxon>
        <taxon>Bacteroidota</taxon>
        <taxon>Sphingobacteriia</taxon>
        <taxon>Sphingobacteriales</taxon>
        <taxon>Sphingobacteriaceae</taxon>
        <taxon>Mucilaginibacter</taxon>
    </lineage>
</organism>
<dbReference type="EMBL" id="BAAAZC010000025">
    <property type="protein sequence ID" value="GAA3978996.1"/>
    <property type="molecule type" value="Genomic_DNA"/>
</dbReference>